<dbReference type="GO" id="GO:0009231">
    <property type="term" value="P:riboflavin biosynthetic process"/>
    <property type="evidence" value="ECO:0007669"/>
    <property type="project" value="InterPro"/>
</dbReference>
<keyword evidence="3" id="KW-0560">Oxidoreductase</keyword>
<reference evidence="5" key="1">
    <citation type="submission" date="2020-04" db="EMBL/GenBank/DDBJ databases">
        <title>Hybrid Assembly of Korean Phytophthora infestans isolates.</title>
        <authorList>
            <person name="Prokchorchik M."/>
            <person name="Lee Y."/>
            <person name="Seo J."/>
            <person name="Cho J.-H."/>
            <person name="Park Y.-E."/>
            <person name="Jang D.-C."/>
            <person name="Im J.-S."/>
            <person name="Choi J.-G."/>
            <person name="Park H.-J."/>
            <person name="Lee G.-B."/>
            <person name="Lee Y.-G."/>
            <person name="Hong S.-Y."/>
            <person name="Cho K."/>
            <person name="Sohn K.H."/>
        </authorList>
    </citation>
    <scope>NUCLEOTIDE SEQUENCE</scope>
    <source>
        <strain evidence="5">KR_1_A1</strain>
        <strain evidence="6">KR_2_A2</strain>
    </source>
</reference>
<dbReference type="Pfam" id="PF01872">
    <property type="entry name" value="RibD_C"/>
    <property type="match status" value="1"/>
</dbReference>
<dbReference type="GO" id="GO:0008703">
    <property type="term" value="F:5-amino-6-(5-phosphoribosylamino)uracil reductase activity"/>
    <property type="evidence" value="ECO:0007669"/>
    <property type="project" value="InterPro"/>
</dbReference>
<organism evidence="5 7">
    <name type="scientific">Phytophthora infestans</name>
    <name type="common">Potato late blight agent</name>
    <name type="synonym">Botrytis infestans</name>
    <dbReference type="NCBI Taxonomy" id="4787"/>
    <lineage>
        <taxon>Eukaryota</taxon>
        <taxon>Sar</taxon>
        <taxon>Stramenopiles</taxon>
        <taxon>Oomycota</taxon>
        <taxon>Peronosporomycetes</taxon>
        <taxon>Peronosporales</taxon>
        <taxon>Peronosporaceae</taxon>
        <taxon>Phytophthora</taxon>
    </lineage>
</organism>
<keyword evidence="7" id="KW-1185">Reference proteome</keyword>
<evidence type="ECO:0000313" key="7">
    <source>
        <dbReference type="Proteomes" id="UP000602510"/>
    </source>
</evidence>
<evidence type="ECO:0000313" key="5">
    <source>
        <dbReference type="EMBL" id="KAF4042609.1"/>
    </source>
</evidence>
<feature type="domain" description="Bacterial bifunctional deaminase-reductase C-terminal" evidence="4">
    <location>
        <begin position="30"/>
        <end position="221"/>
    </location>
</feature>
<dbReference type="Proteomes" id="UP000602510">
    <property type="component" value="Unassembled WGS sequence"/>
</dbReference>
<dbReference type="PANTHER" id="PTHR38011">
    <property type="entry name" value="DIHYDROFOLATE REDUCTASE FAMILY PROTEIN (AFU_ORTHOLOGUE AFUA_8G06820)"/>
    <property type="match status" value="1"/>
</dbReference>
<dbReference type="Proteomes" id="UP000704712">
    <property type="component" value="Unassembled WGS sequence"/>
</dbReference>
<sequence>MAEADIQRQVCEAQENWRQKWHENGDNEIPFVTLTYAQSIDGSLAVERGKPTLLSGPASMKMTHVLRTLHNGIMVGVGTVIADNPSLNARLAEGSNPQPIIIDTHLICPTTIKLFTMSTCEKPIILFGCGSQDSAILERKRTLDALGARVFECNTVLGGDGRVHVDLRDAFRVVKQNGISSIMVEGGSAILTSCLQEATQRHFIDLVVVTVAPTFVGGLRAVGSLLTPSTAAATTPFPRLMHPRYHVLEKDLVILGQLG</sequence>
<comment type="pathway">
    <text evidence="1">Cofactor biosynthesis; riboflavin biosynthesis.</text>
</comment>
<protein>
    <submittedName>
        <fullName evidence="5">RibD C-terminal domain</fullName>
    </submittedName>
</protein>
<dbReference type="InterPro" id="IPR002734">
    <property type="entry name" value="RibDG_C"/>
</dbReference>
<dbReference type="AlphaFoldDB" id="A0A833T582"/>
<comment type="caution">
    <text evidence="5">The sequence shown here is derived from an EMBL/GenBank/DDBJ whole genome shotgun (WGS) entry which is preliminary data.</text>
</comment>
<evidence type="ECO:0000259" key="4">
    <source>
        <dbReference type="Pfam" id="PF01872"/>
    </source>
</evidence>
<dbReference type="InterPro" id="IPR024072">
    <property type="entry name" value="DHFR-like_dom_sf"/>
</dbReference>
<evidence type="ECO:0000256" key="2">
    <source>
        <dbReference type="ARBA" id="ARBA00022857"/>
    </source>
</evidence>
<dbReference type="EMBL" id="JAACNO010002745">
    <property type="protein sequence ID" value="KAF4131219.1"/>
    <property type="molecule type" value="Genomic_DNA"/>
</dbReference>
<dbReference type="Gene3D" id="3.40.430.10">
    <property type="entry name" value="Dihydrofolate Reductase, subunit A"/>
    <property type="match status" value="1"/>
</dbReference>
<gene>
    <name evidence="5" type="ORF">GN244_ATG04914</name>
    <name evidence="6" type="ORF">GN958_ATG19654</name>
</gene>
<dbReference type="PANTHER" id="PTHR38011:SF7">
    <property type="entry name" value="2,5-DIAMINO-6-RIBOSYLAMINO-4(3H)-PYRIMIDINONE 5'-PHOSPHATE REDUCTASE"/>
    <property type="match status" value="1"/>
</dbReference>
<evidence type="ECO:0000313" key="6">
    <source>
        <dbReference type="EMBL" id="KAF4131219.1"/>
    </source>
</evidence>
<accession>A0A833T582</accession>
<name>A0A833T582_PHYIN</name>
<proteinExistence type="predicted"/>
<keyword evidence="2" id="KW-0521">NADP</keyword>
<dbReference type="EMBL" id="WSZM01000097">
    <property type="protein sequence ID" value="KAF4042609.1"/>
    <property type="molecule type" value="Genomic_DNA"/>
</dbReference>
<evidence type="ECO:0000256" key="1">
    <source>
        <dbReference type="ARBA" id="ARBA00005104"/>
    </source>
</evidence>
<evidence type="ECO:0000256" key="3">
    <source>
        <dbReference type="ARBA" id="ARBA00023002"/>
    </source>
</evidence>
<dbReference type="InterPro" id="IPR050765">
    <property type="entry name" value="Riboflavin_Biosynth_HTPR"/>
</dbReference>
<dbReference type="SUPFAM" id="SSF53597">
    <property type="entry name" value="Dihydrofolate reductase-like"/>
    <property type="match status" value="1"/>
</dbReference>